<proteinExistence type="predicted"/>
<keyword evidence="2" id="KW-1185">Reference proteome</keyword>
<comment type="caution">
    <text evidence="1">The sequence shown here is derived from an EMBL/GenBank/DDBJ whole genome shotgun (WGS) entry which is preliminary data.</text>
</comment>
<dbReference type="Proteomes" id="UP000478052">
    <property type="component" value="Unassembled WGS sequence"/>
</dbReference>
<sequence length="78" mass="8954">MSKVNNRKRKRVKVERLECGSQFNDDLKKKHEEKLHRGNWVNIKHVGAPKNPFGSAAAATRSLSTQEMIPVSLYYSSR</sequence>
<dbReference type="AlphaFoldDB" id="A0A6G0YVR8"/>
<accession>A0A6G0YVR8</accession>
<dbReference type="OrthoDB" id="6627674at2759"/>
<protein>
    <submittedName>
        <fullName evidence="1">Uncharacterized protein</fullName>
    </submittedName>
</protein>
<gene>
    <name evidence="1" type="ORF">FWK35_00019294</name>
</gene>
<reference evidence="1 2" key="1">
    <citation type="submission" date="2019-08" db="EMBL/GenBank/DDBJ databases">
        <title>Whole genome of Aphis craccivora.</title>
        <authorList>
            <person name="Voronova N.V."/>
            <person name="Shulinski R.S."/>
            <person name="Bandarenka Y.V."/>
            <person name="Zhorov D.G."/>
            <person name="Warner D."/>
        </authorList>
    </citation>
    <scope>NUCLEOTIDE SEQUENCE [LARGE SCALE GENOMIC DNA]</scope>
    <source>
        <strain evidence="1">180601</strain>
        <tissue evidence="1">Whole Body</tissue>
    </source>
</reference>
<organism evidence="1 2">
    <name type="scientific">Aphis craccivora</name>
    <name type="common">Cowpea aphid</name>
    <dbReference type="NCBI Taxonomy" id="307492"/>
    <lineage>
        <taxon>Eukaryota</taxon>
        <taxon>Metazoa</taxon>
        <taxon>Ecdysozoa</taxon>
        <taxon>Arthropoda</taxon>
        <taxon>Hexapoda</taxon>
        <taxon>Insecta</taxon>
        <taxon>Pterygota</taxon>
        <taxon>Neoptera</taxon>
        <taxon>Paraneoptera</taxon>
        <taxon>Hemiptera</taxon>
        <taxon>Sternorrhyncha</taxon>
        <taxon>Aphidomorpha</taxon>
        <taxon>Aphidoidea</taxon>
        <taxon>Aphididae</taxon>
        <taxon>Aphidini</taxon>
        <taxon>Aphis</taxon>
        <taxon>Aphis</taxon>
    </lineage>
</organism>
<evidence type="ECO:0000313" key="2">
    <source>
        <dbReference type="Proteomes" id="UP000478052"/>
    </source>
</evidence>
<dbReference type="EMBL" id="VUJU01002259">
    <property type="protein sequence ID" value="KAF0761947.1"/>
    <property type="molecule type" value="Genomic_DNA"/>
</dbReference>
<name>A0A6G0YVR8_APHCR</name>
<evidence type="ECO:0000313" key="1">
    <source>
        <dbReference type="EMBL" id="KAF0761947.1"/>
    </source>
</evidence>